<sequence>MIYRWVLVSFVCLSVSHMSCSRRIRNRRPGTRAVRENGDLGTCELELSCRGEVSLPVKLPIKGPKGPPGNPGAKGEPGQQGPAGEPGIPVEPCRLRTRELPLALVGRCVQKHSSFFIPSQKCVKNINSTSSLKKGEDIKETPSFTFPENRVANLFKGQFYPYTSWGVTSPKALSLKEYPPTLRWV</sequence>
<evidence type="ECO:0000313" key="4">
    <source>
        <dbReference type="Proteomes" id="UP001634394"/>
    </source>
</evidence>
<feature type="chain" id="PRO_5044741301" evidence="2">
    <location>
        <begin position="22"/>
        <end position="185"/>
    </location>
</feature>
<dbReference type="Proteomes" id="UP001634394">
    <property type="component" value="Unassembled WGS sequence"/>
</dbReference>
<feature type="compositionally biased region" description="Low complexity" evidence="1">
    <location>
        <begin position="71"/>
        <end position="87"/>
    </location>
</feature>
<organism evidence="3 4">
    <name type="scientific">Sinanodonta woodiana</name>
    <name type="common">Chinese pond mussel</name>
    <name type="synonym">Anodonta woodiana</name>
    <dbReference type="NCBI Taxonomy" id="1069815"/>
    <lineage>
        <taxon>Eukaryota</taxon>
        <taxon>Metazoa</taxon>
        <taxon>Spiralia</taxon>
        <taxon>Lophotrochozoa</taxon>
        <taxon>Mollusca</taxon>
        <taxon>Bivalvia</taxon>
        <taxon>Autobranchia</taxon>
        <taxon>Heteroconchia</taxon>
        <taxon>Palaeoheterodonta</taxon>
        <taxon>Unionida</taxon>
        <taxon>Unionoidea</taxon>
        <taxon>Unionidae</taxon>
        <taxon>Unioninae</taxon>
        <taxon>Sinanodonta</taxon>
    </lineage>
</organism>
<evidence type="ECO:0000313" key="3">
    <source>
        <dbReference type="EMBL" id="KAL3837502.1"/>
    </source>
</evidence>
<feature type="region of interest" description="Disordered" evidence="1">
    <location>
        <begin position="59"/>
        <end position="90"/>
    </location>
</feature>
<accession>A0ABD3TMD8</accession>
<evidence type="ECO:0000256" key="2">
    <source>
        <dbReference type="SAM" id="SignalP"/>
    </source>
</evidence>
<protein>
    <submittedName>
        <fullName evidence="3">Uncharacterized protein</fullName>
    </submittedName>
</protein>
<reference evidence="3 4" key="1">
    <citation type="submission" date="2024-11" db="EMBL/GenBank/DDBJ databases">
        <title>Chromosome-level genome assembly of the freshwater bivalve Anodonta woodiana.</title>
        <authorList>
            <person name="Chen X."/>
        </authorList>
    </citation>
    <scope>NUCLEOTIDE SEQUENCE [LARGE SCALE GENOMIC DNA]</scope>
    <source>
        <strain evidence="3">MN2024</strain>
        <tissue evidence="3">Gills</tissue>
    </source>
</reference>
<gene>
    <name evidence="3" type="ORF">ACJMK2_022854</name>
</gene>
<keyword evidence="4" id="KW-1185">Reference proteome</keyword>
<name>A0ABD3TMD8_SINWO</name>
<feature type="signal peptide" evidence="2">
    <location>
        <begin position="1"/>
        <end position="21"/>
    </location>
</feature>
<proteinExistence type="predicted"/>
<dbReference type="AlphaFoldDB" id="A0ABD3TMD8"/>
<evidence type="ECO:0000256" key="1">
    <source>
        <dbReference type="SAM" id="MobiDB-lite"/>
    </source>
</evidence>
<dbReference type="EMBL" id="JBJQND010000018">
    <property type="protein sequence ID" value="KAL3837502.1"/>
    <property type="molecule type" value="Genomic_DNA"/>
</dbReference>
<keyword evidence="2" id="KW-0732">Signal</keyword>
<comment type="caution">
    <text evidence="3">The sequence shown here is derived from an EMBL/GenBank/DDBJ whole genome shotgun (WGS) entry which is preliminary data.</text>
</comment>
<dbReference type="Gene3D" id="1.20.5.320">
    <property type="entry name" value="6-Phosphogluconate Dehydrogenase, domain 3"/>
    <property type="match status" value="1"/>
</dbReference>